<dbReference type="EC" id="1.14.18.1" evidence="4"/>
<reference evidence="4" key="1">
    <citation type="submission" date="2021-11" db="EMBL/GenBank/DDBJ databases">
        <title>Purpureocillium_takamizusanense_genome.</title>
        <authorList>
            <person name="Nguyen N.-H."/>
        </authorList>
    </citation>
    <scope>NUCLEOTIDE SEQUENCE</scope>
    <source>
        <strain evidence="4">PT3</strain>
    </source>
</reference>
<dbReference type="Pfam" id="PF00264">
    <property type="entry name" value="Tyrosinase"/>
    <property type="match status" value="1"/>
</dbReference>
<dbReference type="Proteomes" id="UP000829364">
    <property type="component" value="Chromosome 3"/>
</dbReference>
<dbReference type="GO" id="GO:0046872">
    <property type="term" value="F:metal ion binding"/>
    <property type="evidence" value="ECO:0007669"/>
    <property type="project" value="UniProtKB-KW"/>
</dbReference>
<dbReference type="PANTHER" id="PTHR11474">
    <property type="entry name" value="TYROSINASE FAMILY MEMBER"/>
    <property type="match status" value="1"/>
</dbReference>
<dbReference type="PROSITE" id="PS00498">
    <property type="entry name" value="TYROSINASE_2"/>
    <property type="match status" value="1"/>
</dbReference>
<dbReference type="SUPFAM" id="SSF48056">
    <property type="entry name" value="Di-copper centre-containing domain"/>
    <property type="match status" value="1"/>
</dbReference>
<keyword evidence="5" id="KW-1185">Reference proteome</keyword>
<dbReference type="PROSITE" id="PS00497">
    <property type="entry name" value="TYROSINASE_1"/>
    <property type="match status" value="1"/>
</dbReference>
<dbReference type="GO" id="GO:0004503">
    <property type="term" value="F:tyrosinase activity"/>
    <property type="evidence" value="ECO:0007669"/>
    <property type="project" value="UniProtKB-EC"/>
</dbReference>
<keyword evidence="4" id="KW-0560">Oxidoreductase</keyword>
<dbReference type="PRINTS" id="PR00092">
    <property type="entry name" value="TYROSINASE"/>
</dbReference>
<dbReference type="InterPro" id="IPR050316">
    <property type="entry name" value="Tyrosinase/Hemocyanin"/>
</dbReference>
<name>A0A9Q8QDA2_9HYPO</name>
<keyword evidence="1" id="KW-0479">Metal-binding</keyword>
<evidence type="ECO:0000259" key="3">
    <source>
        <dbReference type="PROSITE" id="PS00498"/>
    </source>
</evidence>
<protein>
    <submittedName>
        <fullName evidence="4">Tyrosinase</fullName>
        <ecNumber evidence="4">1.14.18.1</ecNumber>
    </submittedName>
</protein>
<feature type="domain" description="Tyrosinase copper-binding" evidence="3">
    <location>
        <begin position="313"/>
        <end position="324"/>
    </location>
</feature>
<evidence type="ECO:0000259" key="2">
    <source>
        <dbReference type="PROSITE" id="PS00497"/>
    </source>
</evidence>
<proteinExistence type="predicted"/>
<dbReference type="PANTHER" id="PTHR11474:SF131">
    <property type="entry name" value="TYROSINASE COPPER-BINDING DOMAIN-CONTAINING PROTEIN"/>
    <property type="match status" value="1"/>
</dbReference>
<dbReference type="Gene3D" id="1.10.1280.10">
    <property type="entry name" value="Di-copper center containing domain from catechol oxidase"/>
    <property type="match status" value="1"/>
</dbReference>
<organism evidence="4 5">
    <name type="scientific">Purpureocillium takamizusanense</name>
    <dbReference type="NCBI Taxonomy" id="2060973"/>
    <lineage>
        <taxon>Eukaryota</taxon>
        <taxon>Fungi</taxon>
        <taxon>Dikarya</taxon>
        <taxon>Ascomycota</taxon>
        <taxon>Pezizomycotina</taxon>
        <taxon>Sordariomycetes</taxon>
        <taxon>Hypocreomycetidae</taxon>
        <taxon>Hypocreales</taxon>
        <taxon>Ophiocordycipitaceae</taxon>
        <taxon>Purpureocillium</taxon>
    </lineage>
</organism>
<dbReference type="AlphaFoldDB" id="A0A9Q8QDA2"/>
<sequence length="565" mass="63561">MLLFWSKLERLSTISTSMRTRELKAGLVLVLSAASSTAAQDPYPITGVSAKHLNNDVPLRRNIRDLAAEAGPQWDLYIQALLEMQKADYTDTLSYFQIEGIHGRPFIEWNATGRRTTDGWAGYCPHGELLFLSWHRPYVVLFEQVLVLQARKIASTYPPRVRDDYMQAADELRAPFWDWAADATVPSVTVPAKITVNIPNGQEVRQSEIDNPLFTFNIPQSVVDGQYGSFDSDNRNRTLRCPAPQSYPSSANDLLSQRPYKDWVYDAFARADNFSEFTSTSARFVSMELIHNGIHWDAACGQQFLGPDLSGFDPLFMLHHSNMDRLWAYWQVIRPDEDIFQGSYSGLSRFGSPEGATITSQSHLQPFFGLNGKPHTTQTVRTLKGFGYSYEGLEYWHKSEDQMRRDAITLINRLYSEGGESRGERRQVPQTKRRYFARISVDRADIPKPCQIMLSINEKAAGSFVVLGQPARGILSAGMPLDKALRENNITTRPDDDVPDAIAASMKVQIVQPDGSIVNNVPSLKVALEDVEVTPPLTPDSFPTFGLSNFFPVANLLRELAHHHL</sequence>
<evidence type="ECO:0000313" key="4">
    <source>
        <dbReference type="EMBL" id="UNI17888.1"/>
    </source>
</evidence>
<dbReference type="GeneID" id="72066153"/>
<dbReference type="RefSeq" id="XP_047841369.1">
    <property type="nucleotide sequence ID" value="XM_047985392.1"/>
</dbReference>
<dbReference type="InterPro" id="IPR002227">
    <property type="entry name" value="Tyrosinase_Cu-bd"/>
</dbReference>
<dbReference type="OrthoDB" id="6132182at2759"/>
<gene>
    <name evidence="4" type="ORF">JDV02_004198</name>
</gene>
<dbReference type="InterPro" id="IPR008922">
    <property type="entry name" value="Di-copper_centre_dom_sf"/>
</dbReference>
<feature type="domain" description="Tyrosinase copper-binding" evidence="2">
    <location>
        <begin position="126"/>
        <end position="143"/>
    </location>
</feature>
<evidence type="ECO:0000313" key="5">
    <source>
        <dbReference type="Proteomes" id="UP000829364"/>
    </source>
</evidence>
<dbReference type="EMBL" id="CP086356">
    <property type="protein sequence ID" value="UNI17888.1"/>
    <property type="molecule type" value="Genomic_DNA"/>
</dbReference>
<accession>A0A9Q8QDA2</accession>
<evidence type="ECO:0000256" key="1">
    <source>
        <dbReference type="ARBA" id="ARBA00022723"/>
    </source>
</evidence>